<dbReference type="EMBL" id="JALJAT010000048">
    <property type="protein sequence ID" value="KAK4467470.1"/>
    <property type="molecule type" value="Genomic_DNA"/>
</dbReference>
<keyword evidence="2" id="KW-1185">Reference proteome</keyword>
<accession>A0AAE2D1W7</accession>
<organism evidence="1 2">
    <name type="scientific">Schistosoma mekongi</name>
    <name type="common">Parasitic worm</name>
    <dbReference type="NCBI Taxonomy" id="38744"/>
    <lineage>
        <taxon>Eukaryota</taxon>
        <taxon>Metazoa</taxon>
        <taxon>Spiralia</taxon>
        <taxon>Lophotrochozoa</taxon>
        <taxon>Platyhelminthes</taxon>
        <taxon>Trematoda</taxon>
        <taxon>Digenea</taxon>
        <taxon>Strigeidida</taxon>
        <taxon>Schistosomatoidea</taxon>
        <taxon>Schistosomatidae</taxon>
        <taxon>Schistosoma</taxon>
    </lineage>
</organism>
<sequence>MFTYSFQTVKAYLAETVYNTTVDWGAIYRFPCIFGGTDPRVDTMILNNKVVTEMEHNITEDSVVECKVQNSLGMVHDFAYIKVRPDSEAWGIKHGVSIRKHCLAVTGLFCFSSLKVSNNSALDGLLDLILHNESLIASHFVKTGWSELISVPEARSQNLPLSFSHPLINGTSHPFYVCSSINSYAVSSDPSTKSLCT</sequence>
<dbReference type="AlphaFoldDB" id="A0AAE2D1W7"/>
<gene>
    <name evidence="1" type="ORF">MN116_009016</name>
</gene>
<reference evidence="1" key="2">
    <citation type="journal article" date="2023" name="Infect Dis Poverty">
        <title>Chromosome-scale genome of the human blood fluke Schistosoma mekongi and its implications for public health.</title>
        <authorList>
            <person name="Zhou M."/>
            <person name="Xu L."/>
            <person name="Xu D."/>
            <person name="Chen W."/>
            <person name="Khan J."/>
            <person name="Hu Y."/>
            <person name="Huang H."/>
            <person name="Wei H."/>
            <person name="Zhang Y."/>
            <person name="Chusongsang P."/>
            <person name="Tanasarnprasert K."/>
            <person name="Hu X."/>
            <person name="Limpanont Y."/>
            <person name="Lv Z."/>
        </authorList>
    </citation>
    <scope>NUCLEOTIDE SEQUENCE</scope>
    <source>
        <strain evidence="1">LV_2022a</strain>
    </source>
</reference>
<dbReference type="Proteomes" id="UP001292079">
    <property type="component" value="Unassembled WGS sequence"/>
</dbReference>
<evidence type="ECO:0000313" key="1">
    <source>
        <dbReference type="EMBL" id="KAK4467470.1"/>
    </source>
</evidence>
<evidence type="ECO:0000313" key="2">
    <source>
        <dbReference type="Proteomes" id="UP001292079"/>
    </source>
</evidence>
<protein>
    <submittedName>
        <fullName evidence="1">Uncharacterized protein</fullName>
    </submittedName>
</protein>
<name>A0AAE2D1W7_SCHME</name>
<proteinExistence type="predicted"/>
<comment type="caution">
    <text evidence="1">The sequence shown here is derived from an EMBL/GenBank/DDBJ whole genome shotgun (WGS) entry which is preliminary data.</text>
</comment>
<reference evidence="1" key="1">
    <citation type="submission" date="2022-04" db="EMBL/GenBank/DDBJ databases">
        <authorList>
            <person name="Xu L."/>
            <person name="Lv Z."/>
        </authorList>
    </citation>
    <scope>NUCLEOTIDE SEQUENCE</scope>
    <source>
        <strain evidence="1">LV_2022a</strain>
    </source>
</reference>